<dbReference type="InterPro" id="IPR016181">
    <property type="entry name" value="Acyl_CoA_acyltransferase"/>
</dbReference>
<sequence length="169" mass="18741">MKRTQPRRSPGERPSASFSRKDATLRMLAPWEYARAAGILKEAKLMADDLSDARVAMFGLYDGDTMYALGGFERYGKDALLRSMVVPPNLRNRGLGARLLTGLEALLWANGVENIWLLTMTAAHFFKRNGYRSVERARAPESIRNTGQFSGLCPASATLMLKKRSPSDG</sequence>
<dbReference type="CDD" id="cd04301">
    <property type="entry name" value="NAT_SF"/>
    <property type="match status" value="1"/>
</dbReference>
<dbReference type="EMBL" id="DRLI01000320">
    <property type="protein sequence ID" value="HHM02995.1"/>
    <property type="molecule type" value="Genomic_DNA"/>
</dbReference>
<dbReference type="NCBIfam" id="NF040501">
    <property type="entry name" value="resist_ArsN2"/>
    <property type="match status" value="1"/>
</dbReference>
<dbReference type="AlphaFoldDB" id="A0A7V5VFN7"/>
<dbReference type="Pfam" id="PF13508">
    <property type="entry name" value="Acetyltransf_7"/>
    <property type="match status" value="1"/>
</dbReference>
<accession>A0A7V5VFN7</accession>
<reference evidence="2" key="1">
    <citation type="journal article" date="2020" name="mSystems">
        <title>Genome- and Community-Level Interaction Insights into Carbon Utilization and Element Cycling Functions of Hydrothermarchaeota in Hydrothermal Sediment.</title>
        <authorList>
            <person name="Zhou Z."/>
            <person name="Liu Y."/>
            <person name="Xu W."/>
            <person name="Pan J."/>
            <person name="Luo Z.H."/>
            <person name="Li M."/>
        </authorList>
    </citation>
    <scope>NUCLEOTIDE SEQUENCE [LARGE SCALE GENOMIC DNA]</scope>
    <source>
        <strain evidence="2">HyVt-460</strain>
    </source>
</reference>
<organism evidence="2">
    <name type="scientific">Caldithrix abyssi</name>
    <dbReference type="NCBI Taxonomy" id="187145"/>
    <lineage>
        <taxon>Bacteria</taxon>
        <taxon>Pseudomonadati</taxon>
        <taxon>Calditrichota</taxon>
        <taxon>Calditrichia</taxon>
        <taxon>Calditrichales</taxon>
        <taxon>Calditrichaceae</taxon>
        <taxon>Caldithrix</taxon>
    </lineage>
</organism>
<proteinExistence type="predicted"/>
<feature type="domain" description="N-acetyltransferase" evidence="1">
    <location>
        <begin position="23"/>
        <end position="165"/>
    </location>
</feature>
<gene>
    <name evidence="2" type="ORF">ENJ15_08260</name>
</gene>
<dbReference type="InterPro" id="IPR000182">
    <property type="entry name" value="GNAT_dom"/>
</dbReference>
<name>A0A7V5VFN7_CALAY</name>
<dbReference type="Proteomes" id="UP000885771">
    <property type="component" value="Unassembled WGS sequence"/>
</dbReference>
<dbReference type="PROSITE" id="PS51186">
    <property type="entry name" value="GNAT"/>
    <property type="match status" value="1"/>
</dbReference>
<protein>
    <submittedName>
        <fullName evidence="2">GNAT family N-acetyltransferase</fullName>
    </submittedName>
</protein>
<evidence type="ECO:0000259" key="1">
    <source>
        <dbReference type="PROSITE" id="PS51186"/>
    </source>
</evidence>
<dbReference type="SUPFAM" id="SSF55729">
    <property type="entry name" value="Acyl-CoA N-acyltransferases (Nat)"/>
    <property type="match status" value="1"/>
</dbReference>
<evidence type="ECO:0000313" key="2">
    <source>
        <dbReference type="EMBL" id="HHM02995.1"/>
    </source>
</evidence>
<dbReference type="Gene3D" id="3.40.630.30">
    <property type="match status" value="1"/>
</dbReference>
<dbReference type="GO" id="GO:0016747">
    <property type="term" value="F:acyltransferase activity, transferring groups other than amino-acyl groups"/>
    <property type="evidence" value="ECO:0007669"/>
    <property type="project" value="InterPro"/>
</dbReference>
<comment type="caution">
    <text evidence="2">The sequence shown here is derived from an EMBL/GenBank/DDBJ whole genome shotgun (WGS) entry which is preliminary data.</text>
</comment>